<dbReference type="CDD" id="cd09272">
    <property type="entry name" value="RNase_HI_RT_Ty1"/>
    <property type="match status" value="1"/>
</dbReference>
<dbReference type="Pfam" id="PF25597">
    <property type="entry name" value="SH3_retrovirus"/>
    <property type="match status" value="1"/>
</dbReference>
<dbReference type="SUPFAM" id="SSF56672">
    <property type="entry name" value="DNA/RNA polymerases"/>
    <property type="match status" value="1"/>
</dbReference>
<dbReference type="InterPro" id="IPR013103">
    <property type="entry name" value="RVT_2"/>
</dbReference>
<dbReference type="PROSITE" id="PS50994">
    <property type="entry name" value="INTEGRASE"/>
    <property type="match status" value="1"/>
</dbReference>
<dbReference type="InterPro" id="IPR057670">
    <property type="entry name" value="SH3_retrovirus"/>
</dbReference>
<dbReference type="Pfam" id="PF22936">
    <property type="entry name" value="Pol_BBD"/>
    <property type="match status" value="1"/>
</dbReference>
<feature type="compositionally biased region" description="Polar residues" evidence="3">
    <location>
        <begin position="1307"/>
        <end position="1317"/>
    </location>
</feature>
<evidence type="ECO:0000256" key="1">
    <source>
        <dbReference type="ARBA" id="ARBA00022750"/>
    </source>
</evidence>
<dbReference type="Pfam" id="PF04827">
    <property type="entry name" value="Plant_tran"/>
    <property type="match status" value="1"/>
</dbReference>
<dbReference type="InterPro" id="IPR025724">
    <property type="entry name" value="GAG-pre-integrase_dom"/>
</dbReference>
<keyword evidence="1" id="KW-0645">Protease</keyword>
<dbReference type="Pfam" id="PF13976">
    <property type="entry name" value="gag_pre-integrs"/>
    <property type="match status" value="1"/>
</dbReference>
<evidence type="ECO:0000256" key="3">
    <source>
        <dbReference type="SAM" id="MobiDB-lite"/>
    </source>
</evidence>
<keyword evidence="2" id="KW-0479">Metal-binding</keyword>
<keyword evidence="1" id="KW-0378">Hydrolase</keyword>
<dbReference type="GO" id="GO:0004190">
    <property type="term" value="F:aspartic-type endopeptidase activity"/>
    <property type="evidence" value="ECO:0007669"/>
    <property type="project" value="UniProtKB-KW"/>
</dbReference>
<evidence type="ECO:0008006" key="7">
    <source>
        <dbReference type="Google" id="ProtNLM"/>
    </source>
</evidence>
<dbReference type="GO" id="GO:0008270">
    <property type="term" value="F:zinc ion binding"/>
    <property type="evidence" value="ECO:0007669"/>
    <property type="project" value="UniProtKB-KW"/>
</dbReference>
<dbReference type="InterPro" id="IPR001584">
    <property type="entry name" value="Integrase_cat-core"/>
</dbReference>
<dbReference type="PROSITE" id="PS50158">
    <property type="entry name" value="ZF_CCHC"/>
    <property type="match status" value="1"/>
</dbReference>
<evidence type="ECO:0000256" key="2">
    <source>
        <dbReference type="PROSITE-ProRule" id="PRU00047"/>
    </source>
</evidence>
<feature type="domain" description="Integrase catalytic" evidence="5">
    <location>
        <begin position="441"/>
        <end position="611"/>
    </location>
</feature>
<feature type="compositionally biased region" description="Basic and acidic residues" evidence="3">
    <location>
        <begin position="1222"/>
        <end position="1231"/>
    </location>
</feature>
<dbReference type="InterPro" id="IPR054722">
    <property type="entry name" value="PolX-like_BBD"/>
</dbReference>
<dbReference type="InterPro" id="IPR012337">
    <property type="entry name" value="RNaseH-like_sf"/>
</dbReference>
<feature type="domain" description="CCHC-type" evidence="4">
    <location>
        <begin position="217"/>
        <end position="230"/>
    </location>
</feature>
<feature type="region of interest" description="Disordered" evidence="3">
    <location>
        <begin position="169"/>
        <end position="214"/>
    </location>
</feature>
<dbReference type="InterPro" id="IPR043502">
    <property type="entry name" value="DNA/RNA_pol_sf"/>
</dbReference>
<organism evidence="6">
    <name type="scientific">Fagus sylvatica</name>
    <name type="common">Beechnut</name>
    <dbReference type="NCBI Taxonomy" id="28930"/>
    <lineage>
        <taxon>Eukaryota</taxon>
        <taxon>Viridiplantae</taxon>
        <taxon>Streptophyta</taxon>
        <taxon>Embryophyta</taxon>
        <taxon>Tracheophyta</taxon>
        <taxon>Spermatophyta</taxon>
        <taxon>Magnoliopsida</taxon>
        <taxon>eudicotyledons</taxon>
        <taxon>Gunneridae</taxon>
        <taxon>Pentapetalae</taxon>
        <taxon>rosids</taxon>
        <taxon>fabids</taxon>
        <taxon>Fagales</taxon>
        <taxon>Fagaceae</taxon>
        <taxon>Fagus</taxon>
    </lineage>
</organism>
<evidence type="ECO:0000259" key="5">
    <source>
        <dbReference type="PROSITE" id="PS50994"/>
    </source>
</evidence>
<keyword evidence="2" id="KW-0862">Zinc</keyword>
<dbReference type="SUPFAM" id="SSF53098">
    <property type="entry name" value="Ribonuclease H-like"/>
    <property type="match status" value="1"/>
</dbReference>
<accession>A0A2N9GTI4</accession>
<dbReference type="Pfam" id="PF07727">
    <property type="entry name" value="RVT_2"/>
    <property type="match status" value="1"/>
</dbReference>
<dbReference type="GO" id="GO:0003676">
    <property type="term" value="F:nucleic acid binding"/>
    <property type="evidence" value="ECO:0007669"/>
    <property type="project" value="InterPro"/>
</dbReference>
<dbReference type="InterPro" id="IPR006912">
    <property type="entry name" value="Harbinger_derived_prot"/>
</dbReference>
<keyword evidence="1" id="KW-0064">Aspartyl protease</keyword>
<feature type="compositionally biased region" description="Basic residues" evidence="3">
    <location>
        <begin position="196"/>
        <end position="211"/>
    </location>
</feature>
<keyword evidence="2" id="KW-0863">Zinc-finger</keyword>
<feature type="region of interest" description="Disordered" evidence="3">
    <location>
        <begin position="1222"/>
        <end position="1321"/>
    </location>
</feature>
<dbReference type="Pfam" id="PF14223">
    <property type="entry name" value="Retrotran_gag_2"/>
    <property type="match status" value="1"/>
</dbReference>
<dbReference type="SUPFAM" id="SSF57756">
    <property type="entry name" value="Retrovirus zinc finger-like domains"/>
    <property type="match status" value="1"/>
</dbReference>
<dbReference type="InterPro" id="IPR036397">
    <property type="entry name" value="RNaseH_sf"/>
</dbReference>
<dbReference type="SMART" id="SM00343">
    <property type="entry name" value="ZnF_C2HC"/>
    <property type="match status" value="1"/>
</dbReference>
<feature type="compositionally biased region" description="Basic and acidic residues" evidence="3">
    <location>
        <begin position="186"/>
        <end position="195"/>
    </location>
</feature>
<sequence length="1756" mass="198500">MTGEEGKVSGIEKFDGTDFGYWRMQIEDYLYGKKLHLPLLGEKPEDMEDAEWTLLDRQEKTTAELMTALCGMYEKPSANNKVHLMKKLFNLKMAEGTAVAQHLNEFNTITNQLSSVEIEFDDEIRALIVLASLPNSWEAMRMAVSNSAGKGKLKYNDIRDLILGEEVRRRDAGETSSSGSALNLEARGRGKDRNYNRGRSKSRKGRSKSKPGRQLECWNCGKTGHIRKNCWELKKKNENDSANVVTEEVHDALLLSVDSPIESWVLDSGASFHTTAHREIIQNYVAGDFGKVYLADDEALDVVGMGDVRITLPNGSVWLLQKVRHVPELKRNLISVGQLDTEGHAILFVGGTWKITKGAMVVARGKKTGTLYMTTSPRDTIAVAEAGADTNLWHRRLGHMSEKGMKVLLSKGKLPNLKSVEFDMCESCILGKQKKVSFLKGGRTPKSKKLELVHTDLWGPSPIASLGGSRYYVTFIDDSSRKVWVYFLKNKSEVFETFKKWRAMVETETDLKLKCLRSDNGGEYINGGFKEFCAANGIRMEKTIPRTPQQNGVAERMNRTLNERARSMRLHAGLPETFWADAVNTAAYLINRGPSVPLEFRIPEEVWSGKEVNLSYLKVFGCVSYVHIDSDARSKLDAKSRKCFFIGYGDETFGYRFWDDQNRKVIRSRNVIFNEQVMYKDRSSTKLDDVKVEQKKSEFVNLDEFSNNTMQNSGQEEKENANPQVEQCTPAITVRRSSRNIRPPQRFSPSLFYILLTDGGEPESYDEALQIEDSIKWELAMKDEMNSLMTSQTWELTELPQRKKALHNKWVYRVKEEHDGSKRYKARLVVKGFQQKEGVDYTDIFSPVVKLTTIRLVLGIVATENLHLEQLDVKTAFLHGDLEEDIYMSQPQGFIVQGKENLVCKLRKSLYGLKQAPRQWYKKFDSFMYSTGFTRCQADHCCYVKSFDNSYIILLLYVDDMLIAGSSIEEINNLKKQLSKQFAMKDLGPAKQILGMRIIRDRANGTLKLSQTEYVKKILSRFSMDEAKPVSTPLGSHFRLTKDQSPKTEQEQALHEQVGVVSRYMSNPGKQHWEAVKWILRYLKGTLGTSLCFTGADMKLTGYVDSDLAGDVDTRKSTTGYVYTLGGTAVSWVSRLQKIVALSTTEAEYVAVTEAGKEMVWLQGFLEELGQRQKKGERVVAMAIMLGGMQLVLVIGPVLQVGDYGICDKIKPLKLDHRTIETTAESHDHNSRRCKQKSGGLGRGSPPGGRLGRGSPPDRQRSGTATPGGSPAVGHLQTGSLGRGSPPVRPLWPRQATGSGWGGSLRRQATGSPSSRGSPPAVGYGRWYHCREMEMALLESDTDDDVEILSILAMEDERLKKERASTSHRGSIVGRKVIKRNYLQGEERLFHDYFSDNPVFPSHIFRRRFRMSRPLFFRLQSALEAYDPYFIQKRNAAGTLGLSSLQKMTAALRILAYGVAADSTDEYVRIGESTAVESLKKFVKAVVNIFSEEYLRSPNSNDIARLLAVNEKRGFPGMLGSIDCMHWKWKNCPTAWKGQYTGHSREPTLILEAIASYDRWIWHAFFGLPGSHNDINVLEHSSVFTELAQGRAPPVNYSINGHDYTMGYYLADGIYPQWSTFVKTISAPIEAKKKHFARVQEACRKDVECAFGILQARFSIVRGPARFWDQATLNDIMKACIILHNMIIEDERDSNEVQEDDDYEQVPESIPIPVSREPTIEVQNFIQSHIRIRNRETHSQLQADLVEHLWQLHGQS</sequence>
<dbReference type="Pfam" id="PF00098">
    <property type="entry name" value="zf-CCHC"/>
    <property type="match status" value="1"/>
</dbReference>
<feature type="compositionally biased region" description="Gly residues" evidence="3">
    <location>
        <begin position="1239"/>
        <end position="1252"/>
    </location>
</feature>
<dbReference type="PANTHER" id="PTHR47150">
    <property type="entry name" value="OS12G0169200 PROTEIN"/>
    <property type="match status" value="1"/>
</dbReference>
<proteinExistence type="predicted"/>
<reference evidence="6" key="1">
    <citation type="submission" date="2018-02" db="EMBL/GenBank/DDBJ databases">
        <authorList>
            <person name="Cohen D.B."/>
            <person name="Kent A.D."/>
        </authorList>
    </citation>
    <scope>NUCLEOTIDE SEQUENCE</scope>
</reference>
<protein>
    <recommendedName>
        <fullName evidence="7">Integrase catalytic domain-containing protein</fullName>
    </recommendedName>
</protein>
<dbReference type="Pfam" id="PF00665">
    <property type="entry name" value="rve"/>
    <property type="match status" value="1"/>
</dbReference>
<evidence type="ECO:0000259" key="4">
    <source>
        <dbReference type="PROSITE" id="PS50158"/>
    </source>
</evidence>
<gene>
    <name evidence="6" type="ORF">FSB_LOCUS30874</name>
</gene>
<dbReference type="EMBL" id="OIVN01002361">
    <property type="protein sequence ID" value="SPD02992.1"/>
    <property type="molecule type" value="Genomic_DNA"/>
</dbReference>
<dbReference type="InterPro" id="IPR036875">
    <property type="entry name" value="Znf_CCHC_sf"/>
</dbReference>
<name>A0A2N9GTI4_FAGSY</name>
<dbReference type="GO" id="GO:0015074">
    <property type="term" value="P:DNA integration"/>
    <property type="evidence" value="ECO:0007669"/>
    <property type="project" value="InterPro"/>
</dbReference>
<evidence type="ECO:0000313" key="6">
    <source>
        <dbReference type="EMBL" id="SPD02992.1"/>
    </source>
</evidence>
<dbReference type="PANTHER" id="PTHR47150:SF7">
    <property type="entry name" value="NUCLEASE"/>
    <property type="match status" value="1"/>
</dbReference>
<dbReference type="Gene3D" id="3.30.420.10">
    <property type="entry name" value="Ribonuclease H-like superfamily/Ribonuclease H"/>
    <property type="match status" value="1"/>
</dbReference>
<dbReference type="InterPro" id="IPR001878">
    <property type="entry name" value="Znf_CCHC"/>
</dbReference>